<accession>A0A9W9D1Z4</accession>
<dbReference type="AlphaFoldDB" id="A0A9W9D1Z4"/>
<comment type="caution">
    <text evidence="2">The sequence shown here is derived from an EMBL/GenBank/DDBJ whole genome shotgun (WGS) entry which is preliminary data.</text>
</comment>
<feature type="compositionally biased region" description="Low complexity" evidence="1">
    <location>
        <begin position="156"/>
        <end position="176"/>
    </location>
</feature>
<dbReference type="Proteomes" id="UP001140453">
    <property type="component" value="Unassembled WGS sequence"/>
</dbReference>
<protein>
    <submittedName>
        <fullName evidence="2">Uncharacterized protein</fullName>
    </submittedName>
</protein>
<gene>
    <name evidence="2" type="ORF">N0V93_000675</name>
</gene>
<evidence type="ECO:0000313" key="3">
    <source>
        <dbReference type="Proteomes" id="UP001140453"/>
    </source>
</evidence>
<keyword evidence="3" id="KW-1185">Reference proteome</keyword>
<feature type="compositionally biased region" description="Polar residues" evidence="1">
    <location>
        <begin position="177"/>
        <end position="186"/>
    </location>
</feature>
<feature type="compositionally biased region" description="Polar residues" evidence="1">
    <location>
        <begin position="87"/>
        <end position="96"/>
    </location>
</feature>
<sequence length="489" mass="53360">MTELLPTPDSTIVAKSLTSTVIKVKPSKPIPSEPVQWTPTAAVSSSSVSVHSTKPFSFSNKRSSTIKLGKSTTLAKSGFGKSPAPPTQSSSEPTSAFSTPIIPSGPGIPFPLPQNSTYMTKQQSSASVGYTSEATPSKSRFSFPKRPTSKTTLRKSASSTSVGPSTSASPIIQSSSRYTNTSSTLIRQEGTKFSFPGRPTPITTKLTSKRPSKDASYGSDRPETATETAPYSVVPSVIKCRCKGNPNVDPPCCKAVYKTVTKTEPTTKPIVILVPDPTTIYGEKLTVTKDLWKTLTDRKTFTKEKWGTCKTTVLDYKTQTLCKAPEPTYNAPPHDIGRPDEPYHDGPGRWDEPSDVSVADDCSPGYSCLPDPGYCRTKCNDYFDGCMEGQCRADFFRCYDDCLWEENRGRIDHPGYGEIGRPGDLFNSTEKCHNGCRSKDWGCHEDCDKKYVGHALGAVDSMDHYAHEQGNIKISAFYLRLGLLLPAEW</sequence>
<organism evidence="2 3">
    <name type="scientific">Gnomoniopsis smithogilvyi</name>
    <dbReference type="NCBI Taxonomy" id="1191159"/>
    <lineage>
        <taxon>Eukaryota</taxon>
        <taxon>Fungi</taxon>
        <taxon>Dikarya</taxon>
        <taxon>Ascomycota</taxon>
        <taxon>Pezizomycotina</taxon>
        <taxon>Sordariomycetes</taxon>
        <taxon>Sordariomycetidae</taxon>
        <taxon>Diaporthales</taxon>
        <taxon>Gnomoniaceae</taxon>
        <taxon>Gnomoniopsis</taxon>
    </lineage>
</organism>
<dbReference type="EMBL" id="JAPEVB010000001">
    <property type="protein sequence ID" value="KAJ4396456.1"/>
    <property type="molecule type" value="Genomic_DNA"/>
</dbReference>
<feature type="compositionally biased region" description="Polar residues" evidence="1">
    <location>
        <begin position="114"/>
        <end position="140"/>
    </location>
</feature>
<feature type="region of interest" description="Disordered" evidence="1">
    <location>
        <begin position="72"/>
        <end position="228"/>
    </location>
</feature>
<proteinExistence type="predicted"/>
<evidence type="ECO:0000313" key="2">
    <source>
        <dbReference type="EMBL" id="KAJ4396456.1"/>
    </source>
</evidence>
<name>A0A9W9D1Z4_9PEZI</name>
<evidence type="ECO:0000256" key="1">
    <source>
        <dbReference type="SAM" id="MobiDB-lite"/>
    </source>
</evidence>
<reference evidence="2" key="1">
    <citation type="submission" date="2022-10" db="EMBL/GenBank/DDBJ databases">
        <title>Tapping the CABI collections for fungal endophytes: first genome assemblies for Collariella, Neodidymelliopsis, Ascochyta clinopodiicola, Didymella pomorum, Didymosphaeria variabile, Neocosmospora piperis and Neocucurbitaria cava.</title>
        <authorList>
            <person name="Hill R."/>
        </authorList>
    </citation>
    <scope>NUCLEOTIDE SEQUENCE</scope>
    <source>
        <strain evidence="2">IMI 355082</strain>
    </source>
</reference>